<evidence type="ECO:0000313" key="2">
    <source>
        <dbReference type="Proteomes" id="UP000305202"/>
    </source>
</evidence>
<keyword evidence="2" id="KW-1185">Reference proteome</keyword>
<evidence type="ECO:0000313" key="1">
    <source>
        <dbReference type="EMBL" id="TKI06345.1"/>
    </source>
</evidence>
<proteinExistence type="predicted"/>
<reference evidence="1 2" key="1">
    <citation type="submission" date="2019-04" db="EMBL/GenBank/DDBJ databases">
        <authorList>
            <person name="Li M."/>
            <person name="Gao C."/>
        </authorList>
    </citation>
    <scope>NUCLEOTIDE SEQUENCE [LARGE SCALE GENOMIC DNA]</scope>
    <source>
        <strain evidence="1 2">BGMRC 2031</strain>
    </source>
</reference>
<sequence>MKDEWCKVSIIAAAVITVSMKILIGGGGENFNKIKRGRLWRAGSSTLSQPSLRNANKTEVLFAEKWNRQMPKII</sequence>
<gene>
    <name evidence="1" type="ORF">FCN80_10945</name>
</gene>
<name>A0ABY2SLL7_9HYPH</name>
<dbReference type="Proteomes" id="UP000305202">
    <property type="component" value="Unassembled WGS sequence"/>
</dbReference>
<dbReference type="EMBL" id="SZPQ01000014">
    <property type="protein sequence ID" value="TKI06345.1"/>
    <property type="molecule type" value="Genomic_DNA"/>
</dbReference>
<comment type="caution">
    <text evidence="1">The sequence shown here is derived from an EMBL/GenBank/DDBJ whole genome shotgun (WGS) entry which is preliminary data.</text>
</comment>
<organism evidence="1 2">
    <name type="scientific">Martelella alba</name>
    <dbReference type="NCBI Taxonomy" id="2590451"/>
    <lineage>
        <taxon>Bacteria</taxon>
        <taxon>Pseudomonadati</taxon>
        <taxon>Pseudomonadota</taxon>
        <taxon>Alphaproteobacteria</taxon>
        <taxon>Hyphomicrobiales</taxon>
        <taxon>Aurantimonadaceae</taxon>
        <taxon>Martelella</taxon>
    </lineage>
</organism>
<protein>
    <submittedName>
        <fullName evidence="1">Uncharacterized protein</fullName>
    </submittedName>
</protein>
<accession>A0ABY2SLL7</accession>